<evidence type="ECO:0000313" key="2">
    <source>
        <dbReference type="EMBL" id="EBV0636883.1"/>
    </source>
</evidence>
<accession>A0A5V7N0R3</accession>
<dbReference type="AlphaFoldDB" id="A0A5V7N0R3"/>
<sequence length="66" mass="8357">MWMEECYHFNIVHFVFSFFICYYLILYRDCKNQIYLYFNYIFKLLFEKIFISVLTHVYALTLTFVH</sequence>
<comment type="caution">
    <text evidence="2">The sequence shown here is derived from an EMBL/GenBank/DDBJ whole genome shotgun (WGS) entry which is preliminary data.</text>
</comment>
<name>A0A5V7N0R3_SALET</name>
<keyword evidence="1" id="KW-0472">Membrane</keyword>
<keyword evidence="1" id="KW-1133">Transmembrane helix</keyword>
<protein>
    <submittedName>
        <fullName evidence="2">Uncharacterized protein</fullName>
    </submittedName>
</protein>
<dbReference type="EMBL" id="AAHEBA010000020">
    <property type="protein sequence ID" value="EBV0636883.1"/>
    <property type="molecule type" value="Genomic_DNA"/>
</dbReference>
<proteinExistence type="predicted"/>
<feature type="transmembrane region" description="Helical" evidence="1">
    <location>
        <begin position="45"/>
        <end position="65"/>
    </location>
</feature>
<gene>
    <name evidence="2" type="ORF">DNM41_18465</name>
</gene>
<evidence type="ECO:0000256" key="1">
    <source>
        <dbReference type="SAM" id="Phobius"/>
    </source>
</evidence>
<feature type="transmembrane region" description="Helical" evidence="1">
    <location>
        <begin position="7"/>
        <end position="25"/>
    </location>
</feature>
<keyword evidence="1" id="KW-0812">Transmembrane</keyword>
<reference evidence="2" key="1">
    <citation type="submission" date="2018-06" db="EMBL/GenBank/DDBJ databases">
        <authorList>
            <person name="Ashton P.M."/>
            <person name="Dallman T."/>
            <person name="Nair S."/>
            <person name="De Pinna E."/>
            <person name="Peters T."/>
            <person name="Grant K."/>
        </authorList>
    </citation>
    <scope>NUCLEOTIDE SEQUENCE</scope>
    <source>
        <strain evidence="2">458084</strain>
    </source>
</reference>
<organism evidence="2">
    <name type="scientific">Salmonella enterica subsp. enterica serovar Ouagadougou</name>
    <dbReference type="NCBI Taxonomy" id="2564899"/>
    <lineage>
        <taxon>Bacteria</taxon>
        <taxon>Pseudomonadati</taxon>
        <taxon>Pseudomonadota</taxon>
        <taxon>Gammaproteobacteria</taxon>
        <taxon>Enterobacterales</taxon>
        <taxon>Enterobacteriaceae</taxon>
        <taxon>Salmonella</taxon>
    </lineage>
</organism>